<protein>
    <submittedName>
        <fullName evidence="2">Metal-chelation protein CHAD</fullName>
    </submittedName>
</protein>
<dbReference type="InterPro" id="IPR007899">
    <property type="entry name" value="CHAD_dom"/>
</dbReference>
<dbReference type="EMBL" id="LUCV01000039">
    <property type="protein sequence ID" value="OAI88012.1"/>
    <property type="molecule type" value="Genomic_DNA"/>
</dbReference>
<dbReference type="Pfam" id="PF05235">
    <property type="entry name" value="CHAD"/>
    <property type="match status" value="1"/>
</dbReference>
<sequence length="255" mass="29142">MSKMFDHVVAEVLGLQVRLMACQARLAENTDSEALHDLRTTVRRLRSLLRPLRGLPGVDHLENAAKAIGDMTTPLRDREVLAEQLFQLDMGAAAQRRLAGEGEVFASVAASPQLYKLLAVLDAFPGFLRAIERQKLVPDLGKRIEKRLDKQWKKIVDAVHEPDHDRHRLRLLIKRARYGAEAYPKLSRIGKAMRSELKNAQDDLGHWHDLLQWLTQAEKQADLAPLVAQWQEQRQEAERKADKTVARLLKHIDER</sequence>
<dbReference type="PANTHER" id="PTHR39339">
    <property type="entry name" value="SLR1444 PROTEIN"/>
    <property type="match status" value="1"/>
</dbReference>
<dbReference type="Gene3D" id="1.40.20.10">
    <property type="entry name" value="CHAD domain"/>
    <property type="match status" value="1"/>
</dbReference>
<dbReference type="AlphaFoldDB" id="A0A177SGC0"/>
<dbReference type="PROSITE" id="PS51708">
    <property type="entry name" value="CHAD"/>
    <property type="match status" value="1"/>
</dbReference>
<organism evidence="2 3">
    <name type="scientific">Pseudomonas putida</name>
    <name type="common">Arthrobacter siderocapsulatus</name>
    <dbReference type="NCBI Taxonomy" id="303"/>
    <lineage>
        <taxon>Bacteria</taxon>
        <taxon>Pseudomonadati</taxon>
        <taxon>Pseudomonadota</taxon>
        <taxon>Gammaproteobacteria</taxon>
        <taxon>Pseudomonadales</taxon>
        <taxon>Pseudomonadaceae</taxon>
        <taxon>Pseudomonas</taxon>
    </lineage>
</organism>
<dbReference type="Proteomes" id="UP000077752">
    <property type="component" value="Unassembled WGS sequence"/>
</dbReference>
<dbReference type="SMART" id="SM00880">
    <property type="entry name" value="CHAD"/>
    <property type="match status" value="1"/>
</dbReference>
<dbReference type="InterPro" id="IPR038186">
    <property type="entry name" value="CHAD_dom_sf"/>
</dbReference>
<accession>A0A177SGC0</accession>
<comment type="caution">
    <text evidence="2">The sequence shown here is derived from an EMBL/GenBank/DDBJ whole genome shotgun (WGS) entry which is preliminary data.</text>
</comment>
<gene>
    <name evidence="2" type="ORF">AYO28_25215</name>
</gene>
<evidence type="ECO:0000259" key="1">
    <source>
        <dbReference type="PROSITE" id="PS51708"/>
    </source>
</evidence>
<dbReference type="RefSeq" id="WP_064303969.1">
    <property type="nucleotide sequence ID" value="NZ_LUCV01000039.1"/>
</dbReference>
<evidence type="ECO:0000313" key="2">
    <source>
        <dbReference type="EMBL" id="OAI88012.1"/>
    </source>
</evidence>
<dbReference type="PANTHER" id="PTHR39339:SF1">
    <property type="entry name" value="CHAD DOMAIN-CONTAINING PROTEIN"/>
    <property type="match status" value="1"/>
</dbReference>
<name>A0A177SGC0_PSEPU</name>
<feature type="domain" description="CHAD" evidence="1">
    <location>
        <begin position="2"/>
        <end position="255"/>
    </location>
</feature>
<proteinExistence type="predicted"/>
<reference evidence="2 3" key="1">
    <citation type="submission" date="2016-03" db="EMBL/GenBank/DDBJ databases">
        <title>Draft Genome Assembly of Pseudomonas putida strain CBF10-2.</title>
        <authorList>
            <person name="Iyer R.S."/>
            <person name="Damania A."/>
        </authorList>
    </citation>
    <scope>NUCLEOTIDE SEQUENCE [LARGE SCALE GENOMIC DNA]</scope>
    <source>
        <strain evidence="2 3">CBF10-2</strain>
    </source>
</reference>
<evidence type="ECO:0000313" key="3">
    <source>
        <dbReference type="Proteomes" id="UP000077752"/>
    </source>
</evidence>